<evidence type="ECO:0000256" key="1">
    <source>
        <dbReference type="ARBA" id="ARBA00003408"/>
    </source>
</evidence>
<evidence type="ECO:0000313" key="14">
    <source>
        <dbReference type="EMBL" id="MCP1109552.1"/>
    </source>
</evidence>
<dbReference type="InterPro" id="IPR050222">
    <property type="entry name" value="MATE_MdtK"/>
</dbReference>
<feature type="transmembrane region" description="Helical" evidence="13">
    <location>
        <begin position="133"/>
        <end position="157"/>
    </location>
</feature>
<keyword evidence="5" id="KW-0813">Transport</keyword>
<dbReference type="Proteomes" id="UP001523565">
    <property type="component" value="Unassembled WGS sequence"/>
</dbReference>
<accession>A0ABT1EFR8</accession>
<evidence type="ECO:0000256" key="8">
    <source>
        <dbReference type="ARBA" id="ARBA00022692"/>
    </source>
</evidence>
<sequence length="449" mass="48502">MKIEKEKLLFTNKALFLLIVPLIIEQFLAVIVGMVDSMVVARAGEAAVSGVSLVDQVMILMINAFAALATGGAVVAGQYLGRKEKEKGSKASSQLIYFILISSLVITLIVYLLKPFIIHTLFGKIDAEVASHAGIYFDIVAASIPFIAMYNGGAAIFRTMGNSGVTMKIAVLMNIINVVGDIGLVYGLGMGTAGVAIPTLVSRAVAAVIIIILLLDQKRLLHIAKTIKIKLDFGMVRRILRIGIPNGLESSMFQVGKIVVLGLVSSFGTYAIAANAVSNVLALLQILPGIALGLAATAVISRCIGAGDYEQVKYYNRKIIIIAHIAIGFMSLVTYLLLPVFMKIYGLSPEAEVEVIKIITLHSIGCTLIWPESFVLPSSLRATGDANITMYISTFSMWAFRIGSAFLLAKFFGIGVSAVWIAMMIDWTFRATMFIIRYYSGKWKNKAVV</sequence>
<evidence type="ECO:0000256" key="2">
    <source>
        <dbReference type="ARBA" id="ARBA00004651"/>
    </source>
</evidence>
<dbReference type="PIRSF" id="PIRSF006603">
    <property type="entry name" value="DinF"/>
    <property type="match status" value="1"/>
</dbReference>
<keyword evidence="15" id="KW-1185">Reference proteome</keyword>
<evidence type="ECO:0000313" key="15">
    <source>
        <dbReference type="Proteomes" id="UP001523565"/>
    </source>
</evidence>
<evidence type="ECO:0000256" key="3">
    <source>
        <dbReference type="ARBA" id="ARBA00010199"/>
    </source>
</evidence>
<feature type="transmembrane region" description="Helical" evidence="13">
    <location>
        <begin position="169"/>
        <end position="189"/>
    </location>
</feature>
<dbReference type="Pfam" id="PF01554">
    <property type="entry name" value="MatE"/>
    <property type="match status" value="2"/>
</dbReference>
<name>A0ABT1EFR8_9FIRM</name>
<evidence type="ECO:0000256" key="5">
    <source>
        <dbReference type="ARBA" id="ARBA00022448"/>
    </source>
</evidence>
<dbReference type="PANTHER" id="PTHR43298">
    <property type="entry name" value="MULTIDRUG RESISTANCE PROTEIN NORM-RELATED"/>
    <property type="match status" value="1"/>
</dbReference>
<dbReference type="RefSeq" id="WP_262068456.1">
    <property type="nucleotide sequence ID" value="NZ_JAMXOC010000004.1"/>
</dbReference>
<comment type="subcellular location">
    <subcellularLocation>
        <location evidence="2">Cell membrane</location>
        <topology evidence="2">Multi-pass membrane protein</topology>
    </subcellularLocation>
</comment>
<keyword evidence="7" id="KW-1003">Cell membrane</keyword>
<gene>
    <name evidence="14" type="ORF">NK118_04715</name>
</gene>
<protein>
    <recommendedName>
        <fullName evidence="4">Probable multidrug resistance protein NorM</fullName>
    </recommendedName>
    <alternativeName>
        <fullName evidence="12">Multidrug-efflux transporter</fullName>
    </alternativeName>
</protein>
<evidence type="ECO:0000256" key="7">
    <source>
        <dbReference type="ARBA" id="ARBA00022475"/>
    </source>
</evidence>
<dbReference type="NCBIfam" id="TIGR00797">
    <property type="entry name" value="matE"/>
    <property type="match status" value="1"/>
</dbReference>
<comment type="caution">
    <text evidence="14">The sequence shown here is derived from an EMBL/GenBank/DDBJ whole genome shotgun (WGS) entry which is preliminary data.</text>
</comment>
<dbReference type="PANTHER" id="PTHR43298:SF2">
    <property type="entry name" value="FMN_FAD EXPORTER YEEO-RELATED"/>
    <property type="match status" value="1"/>
</dbReference>
<keyword evidence="11 13" id="KW-0472">Membrane</keyword>
<evidence type="ECO:0000256" key="12">
    <source>
        <dbReference type="ARBA" id="ARBA00031636"/>
    </source>
</evidence>
<dbReference type="InterPro" id="IPR002528">
    <property type="entry name" value="MATE_fam"/>
</dbReference>
<evidence type="ECO:0000256" key="13">
    <source>
        <dbReference type="SAM" id="Phobius"/>
    </source>
</evidence>
<dbReference type="EMBL" id="JAMZFV010000004">
    <property type="protein sequence ID" value="MCP1109552.1"/>
    <property type="molecule type" value="Genomic_DNA"/>
</dbReference>
<feature type="transmembrane region" description="Helical" evidence="13">
    <location>
        <begin position="319"/>
        <end position="338"/>
    </location>
</feature>
<feature type="transmembrane region" description="Helical" evidence="13">
    <location>
        <begin position="53"/>
        <end position="75"/>
    </location>
</feature>
<keyword evidence="10" id="KW-0406">Ion transport</keyword>
<feature type="transmembrane region" description="Helical" evidence="13">
    <location>
        <begin position="283"/>
        <end position="307"/>
    </location>
</feature>
<evidence type="ECO:0000256" key="4">
    <source>
        <dbReference type="ARBA" id="ARBA00020268"/>
    </source>
</evidence>
<evidence type="ECO:0000256" key="11">
    <source>
        <dbReference type="ARBA" id="ARBA00023136"/>
    </source>
</evidence>
<keyword evidence="8 13" id="KW-0812">Transmembrane</keyword>
<proteinExistence type="inferred from homology"/>
<feature type="transmembrane region" description="Helical" evidence="13">
    <location>
        <begin position="195"/>
        <end position="215"/>
    </location>
</feature>
<feature type="transmembrane region" description="Helical" evidence="13">
    <location>
        <begin position="95"/>
        <end position="113"/>
    </location>
</feature>
<dbReference type="CDD" id="cd13137">
    <property type="entry name" value="MATE_NorM_like"/>
    <property type="match status" value="1"/>
</dbReference>
<organism evidence="14 15">
    <name type="scientific">Ohessyouella blattaphilus</name>
    <dbReference type="NCBI Taxonomy" id="2949333"/>
    <lineage>
        <taxon>Bacteria</taxon>
        <taxon>Bacillati</taxon>
        <taxon>Bacillota</taxon>
        <taxon>Clostridia</taxon>
        <taxon>Lachnospirales</taxon>
        <taxon>Lachnospiraceae</taxon>
        <taxon>Ohessyouella</taxon>
    </lineage>
</organism>
<keyword evidence="6" id="KW-0050">Antiport</keyword>
<evidence type="ECO:0000256" key="6">
    <source>
        <dbReference type="ARBA" id="ARBA00022449"/>
    </source>
</evidence>
<dbReference type="InterPro" id="IPR048279">
    <property type="entry name" value="MdtK-like"/>
</dbReference>
<feature type="transmembrane region" description="Helical" evidence="13">
    <location>
        <begin position="258"/>
        <end position="277"/>
    </location>
</feature>
<comment type="similarity">
    <text evidence="3">Belongs to the multi antimicrobial extrusion (MATE) (TC 2.A.66.1) family.</text>
</comment>
<keyword evidence="9 13" id="KW-1133">Transmembrane helix</keyword>
<reference evidence="14 15" key="1">
    <citation type="journal article" date="2022" name="Genome Biol. Evol.">
        <title>Host diet, physiology and behaviors set the stage for Lachnospiraceae cladogenesis.</title>
        <authorList>
            <person name="Vera-Ponce De Leon A."/>
            <person name="Schneider M."/>
            <person name="Jahnes B.C."/>
            <person name="Sadowski V."/>
            <person name="Camuy-Velez L.A."/>
            <person name="Duan J."/>
            <person name="Sabree Z.L."/>
        </authorList>
    </citation>
    <scope>NUCLEOTIDE SEQUENCE [LARGE SCALE GENOMIC DNA]</scope>
    <source>
        <strain evidence="14 15">PAL227</strain>
    </source>
</reference>
<evidence type="ECO:0000256" key="9">
    <source>
        <dbReference type="ARBA" id="ARBA00022989"/>
    </source>
</evidence>
<comment type="function">
    <text evidence="1">Multidrug efflux pump.</text>
</comment>
<evidence type="ECO:0000256" key="10">
    <source>
        <dbReference type="ARBA" id="ARBA00023065"/>
    </source>
</evidence>